<proteinExistence type="predicted"/>
<accession>A0A1M4DVJ2</accession>
<gene>
    <name evidence="1" type="ORF">BN4615_P111</name>
</gene>
<organism evidence="1">
    <name type="scientific">Nonomuraea gerenzanensis</name>
    <dbReference type="NCBI Taxonomy" id="93944"/>
    <lineage>
        <taxon>Bacteria</taxon>
        <taxon>Bacillati</taxon>
        <taxon>Actinomycetota</taxon>
        <taxon>Actinomycetes</taxon>
        <taxon>Streptosporangiales</taxon>
        <taxon>Streptosporangiaceae</taxon>
        <taxon>Nonomuraea</taxon>
    </lineage>
</organism>
<evidence type="ECO:0000313" key="1">
    <source>
        <dbReference type="EMBL" id="SBO90597.1"/>
    </source>
</evidence>
<dbReference type="EMBL" id="LT559118">
    <property type="protein sequence ID" value="SBO90597.1"/>
    <property type="molecule type" value="Genomic_DNA"/>
</dbReference>
<reference evidence="1" key="1">
    <citation type="submission" date="2016-04" db="EMBL/GenBank/DDBJ databases">
        <authorList>
            <person name="Evans L.H."/>
            <person name="Alamgir A."/>
            <person name="Owens N."/>
            <person name="Weber N.D."/>
            <person name="Virtaneva K."/>
            <person name="Barbian K."/>
            <person name="Babar A."/>
            <person name="Rosenke K."/>
        </authorList>
    </citation>
    <scope>NUCLEOTIDE SEQUENCE</scope>
    <source>
        <strain evidence="1">Nono1</strain>
    </source>
</reference>
<name>A0A1M4DVJ2_9ACTN</name>
<sequence>MTNLDLSSWERWRAGGKKPPNGWTAAFLDHWILGKAIDAYWSNRLTAG</sequence>
<dbReference type="RefSeq" id="WP_225270034.1">
    <property type="nucleotide sequence ID" value="NZ_CP084058.1"/>
</dbReference>
<protein>
    <submittedName>
        <fullName evidence="1">Uncharacterized protein</fullName>
    </submittedName>
</protein>
<dbReference type="AlphaFoldDB" id="A0A1M4DVJ2"/>